<dbReference type="SMART" id="SM00220">
    <property type="entry name" value="S_TKc"/>
    <property type="match status" value="1"/>
</dbReference>
<dbReference type="Gene3D" id="1.10.510.10">
    <property type="entry name" value="Transferase(Phosphotransferase) domain 1"/>
    <property type="match status" value="1"/>
</dbReference>
<name>A0A1X7AJ52_9GAMM</name>
<keyword evidence="2" id="KW-0808">Transferase</keyword>
<dbReference type="InterPro" id="IPR011009">
    <property type="entry name" value="Kinase-like_dom_sf"/>
</dbReference>
<sequence>MELLPRRSLSVPLTTGGAIGWTQDDASDRSSQTFSDHTVSITSSSSYLSITPAPVECHYLCEELKDSVTSIEKLVSDFEGYLQTAKQNQWYQSGRMLMFDASFGLQTVDGAGAQALVARVQSTLPFHPVVLKIERKSQRALPEGAVSKAHYECSNESQQLTEIQQAGGHRNIITLYAAGVWDERTWMLLEPGKKDLFTLLSKTKLRTVDQSLAIAGDLINGLRYLHNANKVHRDIKTENVIQVVNQEETIWKLLDFGSCCTLDQLPDWPFDAGSPEYLAPECNYAFIPFDSRQAFSKASDIWSLGLIFMDLAGMMENPHLYPYFKSYNQVFKHESVASLLETHKQNVFGGAPVSEWCQRITGHTFESFMDKPIVLTAFQPHSWDWAIQLRLVGLACIRTNPQYRPKIEDLGKWLAQARMRLNREQSRDHNTGCCNIL</sequence>
<gene>
    <name evidence="2" type="primary">prkC_4</name>
    <name evidence="2" type="ORF">EHSB41UT_01883</name>
</gene>
<dbReference type="SUPFAM" id="SSF56112">
    <property type="entry name" value="Protein kinase-like (PK-like)"/>
    <property type="match status" value="1"/>
</dbReference>
<feature type="domain" description="Protein kinase" evidence="1">
    <location>
        <begin position="103"/>
        <end position="419"/>
    </location>
</feature>
<dbReference type="InterPro" id="IPR000719">
    <property type="entry name" value="Prot_kinase_dom"/>
</dbReference>
<dbReference type="RefSeq" id="WP_087109177.1">
    <property type="nucleotide sequence ID" value="NZ_CBCSCN010000002.1"/>
</dbReference>
<dbReference type="PANTHER" id="PTHR44167">
    <property type="entry name" value="OVARIAN-SPECIFIC SERINE/THREONINE-PROTEIN KINASE LOK-RELATED"/>
    <property type="match status" value="1"/>
</dbReference>
<protein>
    <submittedName>
        <fullName evidence="2">Serine/threonine-protein kinase PrkC</fullName>
        <ecNumber evidence="2">2.7.11.1</ecNumber>
    </submittedName>
</protein>
<dbReference type="OrthoDB" id="9801841at2"/>
<dbReference type="GO" id="GO:0005524">
    <property type="term" value="F:ATP binding"/>
    <property type="evidence" value="ECO:0007669"/>
    <property type="project" value="InterPro"/>
</dbReference>
<dbReference type="EC" id="2.7.11.1" evidence="2"/>
<evidence type="ECO:0000313" key="2">
    <source>
        <dbReference type="EMBL" id="SMA45308.1"/>
    </source>
</evidence>
<keyword evidence="2" id="KW-0418">Kinase</keyword>
<dbReference type="GO" id="GO:0004674">
    <property type="term" value="F:protein serine/threonine kinase activity"/>
    <property type="evidence" value="ECO:0007669"/>
    <property type="project" value="UniProtKB-EC"/>
</dbReference>
<dbReference type="PANTHER" id="PTHR44167:SF24">
    <property type="entry name" value="SERINE_THREONINE-PROTEIN KINASE CHK2"/>
    <property type="match status" value="1"/>
</dbReference>
<evidence type="ECO:0000259" key="1">
    <source>
        <dbReference type="PROSITE" id="PS50011"/>
    </source>
</evidence>
<dbReference type="AlphaFoldDB" id="A0A1X7AJ52"/>
<proteinExistence type="predicted"/>
<organism evidence="2 3">
    <name type="scientific">Parendozoicomonas haliclonae</name>
    <dbReference type="NCBI Taxonomy" id="1960125"/>
    <lineage>
        <taxon>Bacteria</taxon>
        <taxon>Pseudomonadati</taxon>
        <taxon>Pseudomonadota</taxon>
        <taxon>Gammaproteobacteria</taxon>
        <taxon>Oceanospirillales</taxon>
        <taxon>Endozoicomonadaceae</taxon>
        <taxon>Parendozoicomonas</taxon>
    </lineage>
</organism>
<dbReference type="EMBL" id="FWPT01000004">
    <property type="protein sequence ID" value="SMA45308.1"/>
    <property type="molecule type" value="Genomic_DNA"/>
</dbReference>
<accession>A0A1X7AJ52</accession>
<dbReference type="GO" id="GO:0005737">
    <property type="term" value="C:cytoplasm"/>
    <property type="evidence" value="ECO:0007669"/>
    <property type="project" value="TreeGrafter"/>
</dbReference>
<evidence type="ECO:0000313" key="3">
    <source>
        <dbReference type="Proteomes" id="UP000196573"/>
    </source>
</evidence>
<dbReference type="Proteomes" id="UP000196573">
    <property type="component" value="Unassembled WGS sequence"/>
</dbReference>
<keyword evidence="3" id="KW-1185">Reference proteome</keyword>
<reference evidence="2 3" key="1">
    <citation type="submission" date="2017-03" db="EMBL/GenBank/DDBJ databases">
        <authorList>
            <person name="Afonso C.L."/>
            <person name="Miller P.J."/>
            <person name="Scott M.A."/>
            <person name="Spackman E."/>
            <person name="Goraichik I."/>
            <person name="Dimitrov K.M."/>
            <person name="Suarez D.L."/>
            <person name="Swayne D.E."/>
        </authorList>
    </citation>
    <scope>NUCLEOTIDE SEQUENCE [LARGE SCALE GENOMIC DNA]</scope>
    <source>
        <strain evidence="2">SB41UT1</strain>
    </source>
</reference>
<dbReference type="Pfam" id="PF00069">
    <property type="entry name" value="Pkinase"/>
    <property type="match status" value="1"/>
</dbReference>
<dbReference type="CDD" id="cd00180">
    <property type="entry name" value="PKc"/>
    <property type="match status" value="1"/>
</dbReference>
<dbReference type="PROSITE" id="PS50011">
    <property type="entry name" value="PROTEIN_KINASE_DOM"/>
    <property type="match status" value="1"/>
</dbReference>